<feature type="coiled-coil region" evidence="10">
    <location>
        <begin position="145"/>
        <end position="266"/>
    </location>
</feature>
<sequence>MEYLEKEKLFAKADALRPGLGAELSRLPLHSASELKEIDDMLDEHRKGSELRAAAARDYQRQAEEYRRLTAQLDAKLAAAGLSALPPAATSAARHLAAVAGGLGLATCAEGAMLAAWVAADARRLEGERTKAKREAAASELCAAAEAASRQAEEVARALEGAAARQAEGIRALPRSQVERRQIEEKAASYVAKIQKTTRQLQDTGFREELAHEALTELAGKVAAAEAQLAAVREELKEYESIPPSEAGLASQIETLQRELDQVNQALGGAFVGHTGGSGLGGGGGGGHGHVLSRHARAGAVGFGQ</sequence>
<evidence type="ECO:0000256" key="3">
    <source>
        <dbReference type="ARBA" id="ARBA00022490"/>
    </source>
</evidence>
<protein>
    <submittedName>
        <fullName evidence="11">Uncharacterized protein</fullName>
    </submittedName>
</protein>
<keyword evidence="6" id="KW-0498">Mitosis</keyword>
<comment type="subcellular location">
    <subcellularLocation>
        <location evidence="1">Cytoplasm</location>
        <location evidence="1">Cytoskeleton</location>
        <location evidence="1">Spindle</location>
    </subcellularLocation>
</comment>
<dbReference type="RefSeq" id="XP_042925251.1">
    <property type="nucleotide sequence ID" value="XM_043061899.1"/>
</dbReference>
<dbReference type="AlphaFoldDB" id="A0A2K3DU94"/>
<evidence type="ECO:0000256" key="1">
    <source>
        <dbReference type="ARBA" id="ARBA00004186"/>
    </source>
</evidence>
<dbReference type="OrthoDB" id="544939at2759"/>
<dbReference type="PANTHER" id="PTHR31570:SF1">
    <property type="entry name" value="HAUS AUGMIN-LIKE COMPLEX SUBUNIT 1"/>
    <property type="match status" value="1"/>
</dbReference>
<evidence type="ECO:0000256" key="4">
    <source>
        <dbReference type="ARBA" id="ARBA00022618"/>
    </source>
</evidence>
<dbReference type="Pfam" id="PF25762">
    <property type="entry name" value="HAUS1"/>
    <property type="match status" value="1"/>
</dbReference>
<evidence type="ECO:0000256" key="10">
    <source>
        <dbReference type="SAM" id="Coils"/>
    </source>
</evidence>
<dbReference type="GO" id="GO:0051301">
    <property type="term" value="P:cell division"/>
    <property type="evidence" value="ECO:0007669"/>
    <property type="project" value="UniProtKB-KW"/>
</dbReference>
<organism evidence="11 12">
    <name type="scientific">Chlamydomonas reinhardtii</name>
    <name type="common">Chlamydomonas smithii</name>
    <dbReference type="NCBI Taxonomy" id="3055"/>
    <lineage>
        <taxon>Eukaryota</taxon>
        <taxon>Viridiplantae</taxon>
        <taxon>Chlorophyta</taxon>
        <taxon>core chlorophytes</taxon>
        <taxon>Chlorophyceae</taxon>
        <taxon>CS clade</taxon>
        <taxon>Chlamydomonadales</taxon>
        <taxon>Chlamydomonadaceae</taxon>
        <taxon>Chlamydomonas</taxon>
    </lineage>
</organism>
<dbReference type="GO" id="GO:0005829">
    <property type="term" value="C:cytosol"/>
    <property type="evidence" value="ECO:0000318"/>
    <property type="project" value="GO_Central"/>
</dbReference>
<dbReference type="InterPro" id="IPR026243">
    <property type="entry name" value="HAUS1"/>
</dbReference>
<evidence type="ECO:0000256" key="2">
    <source>
        <dbReference type="ARBA" id="ARBA00005479"/>
    </source>
</evidence>
<dbReference type="PANTHER" id="PTHR31570">
    <property type="entry name" value="HAUS AUGMIN-LIKE COMPLEX SUBUNIT 1"/>
    <property type="match status" value="1"/>
</dbReference>
<evidence type="ECO:0000256" key="6">
    <source>
        <dbReference type="ARBA" id="ARBA00022776"/>
    </source>
</evidence>
<keyword evidence="8" id="KW-0206">Cytoskeleton</keyword>
<dbReference type="GO" id="GO:0051225">
    <property type="term" value="P:spindle assembly"/>
    <property type="evidence" value="ECO:0000318"/>
    <property type="project" value="GO_Central"/>
</dbReference>
<dbReference type="Proteomes" id="UP000006906">
    <property type="component" value="Chromosome 4"/>
</dbReference>
<dbReference type="GeneID" id="66053242"/>
<keyword evidence="3" id="KW-0963">Cytoplasm</keyword>
<evidence type="ECO:0000256" key="8">
    <source>
        <dbReference type="ARBA" id="ARBA00023212"/>
    </source>
</evidence>
<evidence type="ECO:0000313" key="12">
    <source>
        <dbReference type="Proteomes" id="UP000006906"/>
    </source>
</evidence>
<dbReference type="Gramene" id="PNW84103">
    <property type="protein sequence ID" value="PNW84103"/>
    <property type="gene ID" value="CHLRE_04g220950v5"/>
</dbReference>
<proteinExistence type="inferred from homology"/>
<dbReference type="EMBL" id="CM008965">
    <property type="protein sequence ID" value="PNW84103.1"/>
    <property type="molecule type" value="Genomic_DNA"/>
</dbReference>
<evidence type="ECO:0000256" key="5">
    <source>
        <dbReference type="ARBA" id="ARBA00022701"/>
    </source>
</evidence>
<gene>
    <name evidence="11" type="ORF">CHLRE_04g220950v5</name>
</gene>
<accession>A0A2K3DU94</accession>
<dbReference type="GO" id="GO:0070652">
    <property type="term" value="C:HAUS complex"/>
    <property type="evidence" value="ECO:0007669"/>
    <property type="project" value="InterPro"/>
</dbReference>
<evidence type="ECO:0000313" key="11">
    <source>
        <dbReference type="EMBL" id="PNW84103.1"/>
    </source>
</evidence>
<evidence type="ECO:0000256" key="7">
    <source>
        <dbReference type="ARBA" id="ARBA00023054"/>
    </source>
</evidence>
<comment type="similarity">
    <text evidence="2">Belongs to the HAUS1 family.</text>
</comment>
<keyword evidence="7 10" id="KW-0175">Coiled coil</keyword>
<keyword evidence="5" id="KW-0493">Microtubule</keyword>
<dbReference type="FunCoup" id="A0A2K3DU94">
    <property type="interactions" value="1182"/>
</dbReference>
<keyword evidence="4" id="KW-0132">Cell division</keyword>
<evidence type="ECO:0000256" key="9">
    <source>
        <dbReference type="ARBA" id="ARBA00023306"/>
    </source>
</evidence>
<dbReference type="OMA" id="LNRVAYT"/>
<dbReference type="GO" id="GO:0005874">
    <property type="term" value="C:microtubule"/>
    <property type="evidence" value="ECO:0007669"/>
    <property type="project" value="UniProtKB-KW"/>
</dbReference>
<dbReference type="InParanoid" id="A0A2K3DU94"/>
<dbReference type="KEGG" id="cre:CHLRE_04g220950v5"/>
<keyword evidence="9" id="KW-0131">Cell cycle</keyword>
<name>A0A2K3DU94_CHLRE</name>
<reference evidence="11 12" key="1">
    <citation type="journal article" date="2007" name="Science">
        <title>The Chlamydomonas genome reveals the evolution of key animal and plant functions.</title>
        <authorList>
            <person name="Merchant S.S."/>
            <person name="Prochnik S.E."/>
            <person name="Vallon O."/>
            <person name="Harris E.H."/>
            <person name="Karpowicz S.J."/>
            <person name="Witman G.B."/>
            <person name="Terry A."/>
            <person name="Salamov A."/>
            <person name="Fritz-Laylin L.K."/>
            <person name="Marechal-Drouard L."/>
            <person name="Marshall W.F."/>
            <person name="Qu L.H."/>
            <person name="Nelson D.R."/>
            <person name="Sanderfoot A.A."/>
            <person name="Spalding M.H."/>
            <person name="Kapitonov V.V."/>
            <person name="Ren Q."/>
            <person name="Ferris P."/>
            <person name="Lindquist E."/>
            <person name="Shapiro H."/>
            <person name="Lucas S.M."/>
            <person name="Grimwood J."/>
            <person name="Schmutz J."/>
            <person name="Cardol P."/>
            <person name="Cerutti H."/>
            <person name="Chanfreau G."/>
            <person name="Chen C.L."/>
            <person name="Cognat V."/>
            <person name="Croft M.T."/>
            <person name="Dent R."/>
            <person name="Dutcher S."/>
            <person name="Fernandez E."/>
            <person name="Fukuzawa H."/>
            <person name="Gonzalez-Ballester D."/>
            <person name="Gonzalez-Halphen D."/>
            <person name="Hallmann A."/>
            <person name="Hanikenne M."/>
            <person name="Hippler M."/>
            <person name="Inwood W."/>
            <person name="Jabbari K."/>
            <person name="Kalanon M."/>
            <person name="Kuras R."/>
            <person name="Lefebvre P.A."/>
            <person name="Lemaire S.D."/>
            <person name="Lobanov A.V."/>
            <person name="Lohr M."/>
            <person name="Manuell A."/>
            <person name="Meier I."/>
            <person name="Mets L."/>
            <person name="Mittag M."/>
            <person name="Mittelmeier T."/>
            <person name="Moroney J.V."/>
            <person name="Moseley J."/>
            <person name="Napoli C."/>
            <person name="Nedelcu A.M."/>
            <person name="Niyogi K."/>
            <person name="Novoselov S.V."/>
            <person name="Paulsen I.T."/>
            <person name="Pazour G."/>
            <person name="Purton S."/>
            <person name="Ral J.P."/>
            <person name="Riano-Pachon D.M."/>
            <person name="Riekhof W."/>
            <person name="Rymarquis L."/>
            <person name="Schroda M."/>
            <person name="Stern D."/>
            <person name="Umen J."/>
            <person name="Willows R."/>
            <person name="Wilson N."/>
            <person name="Zimmer S.L."/>
            <person name="Allmer J."/>
            <person name="Balk J."/>
            <person name="Bisova K."/>
            <person name="Chen C.J."/>
            <person name="Elias M."/>
            <person name="Gendler K."/>
            <person name="Hauser C."/>
            <person name="Lamb M.R."/>
            <person name="Ledford H."/>
            <person name="Long J.C."/>
            <person name="Minagawa J."/>
            <person name="Page M.D."/>
            <person name="Pan J."/>
            <person name="Pootakham W."/>
            <person name="Roje S."/>
            <person name="Rose A."/>
            <person name="Stahlberg E."/>
            <person name="Terauchi A.M."/>
            <person name="Yang P."/>
            <person name="Ball S."/>
            <person name="Bowler C."/>
            <person name="Dieckmann C.L."/>
            <person name="Gladyshev V.N."/>
            <person name="Green P."/>
            <person name="Jorgensen R."/>
            <person name="Mayfield S."/>
            <person name="Mueller-Roeber B."/>
            <person name="Rajamani S."/>
            <person name="Sayre R.T."/>
            <person name="Brokstein P."/>
            <person name="Dubchak I."/>
            <person name="Goodstein D."/>
            <person name="Hornick L."/>
            <person name="Huang Y.W."/>
            <person name="Jhaveri J."/>
            <person name="Luo Y."/>
            <person name="Martinez D."/>
            <person name="Ngau W.C."/>
            <person name="Otillar B."/>
            <person name="Poliakov A."/>
            <person name="Porter A."/>
            <person name="Szajkowski L."/>
            <person name="Werner G."/>
            <person name="Zhou K."/>
            <person name="Grigoriev I.V."/>
            <person name="Rokhsar D.S."/>
            <person name="Grossman A.R."/>
        </authorList>
    </citation>
    <scope>NUCLEOTIDE SEQUENCE [LARGE SCALE GENOMIC DNA]</scope>
    <source>
        <strain evidence="12">CC-503</strain>
    </source>
</reference>
<dbReference type="GO" id="GO:0005819">
    <property type="term" value="C:spindle"/>
    <property type="evidence" value="ECO:0007669"/>
    <property type="project" value="UniProtKB-SubCell"/>
</dbReference>
<keyword evidence="12" id="KW-1185">Reference proteome</keyword>